<dbReference type="OrthoDB" id="3460188at2"/>
<dbReference type="RefSeq" id="WP_067457571.1">
    <property type="nucleotide sequence ID" value="NZ_SMFR01000006.1"/>
</dbReference>
<feature type="domain" description="Mammalian cell entry C-terminal" evidence="2">
    <location>
        <begin position="129"/>
        <end position="347"/>
    </location>
</feature>
<dbReference type="GO" id="GO:0005576">
    <property type="term" value="C:extracellular region"/>
    <property type="evidence" value="ECO:0007669"/>
    <property type="project" value="TreeGrafter"/>
</dbReference>
<organism evidence="3 4">
    <name type="scientific">Nocardia alba</name>
    <dbReference type="NCBI Taxonomy" id="225051"/>
    <lineage>
        <taxon>Bacteria</taxon>
        <taxon>Bacillati</taxon>
        <taxon>Actinomycetota</taxon>
        <taxon>Actinomycetes</taxon>
        <taxon>Mycobacteriales</taxon>
        <taxon>Nocardiaceae</taxon>
        <taxon>Nocardia</taxon>
    </lineage>
</organism>
<reference evidence="3 4" key="1">
    <citation type="submission" date="2019-03" db="EMBL/GenBank/DDBJ databases">
        <title>Genomic Encyclopedia of Type Strains, Phase IV (KMG-IV): sequencing the most valuable type-strain genomes for metagenomic binning, comparative biology and taxonomic classification.</title>
        <authorList>
            <person name="Goeker M."/>
        </authorList>
    </citation>
    <scope>NUCLEOTIDE SEQUENCE [LARGE SCALE GENOMIC DNA]</scope>
    <source>
        <strain evidence="3 4">DSM 44684</strain>
    </source>
</reference>
<evidence type="ECO:0000259" key="1">
    <source>
        <dbReference type="Pfam" id="PF02470"/>
    </source>
</evidence>
<feature type="domain" description="Mce/MlaD" evidence="1">
    <location>
        <begin position="47"/>
        <end position="122"/>
    </location>
</feature>
<dbReference type="Pfam" id="PF11887">
    <property type="entry name" value="Mce4_CUP1"/>
    <property type="match status" value="1"/>
</dbReference>
<dbReference type="PANTHER" id="PTHR33371:SF19">
    <property type="entry name" value="MCE-FAMILY PROTEIN MCE4A"/>
    <property type="match status" value="1"/>
</dbReference>
<dbReference type="Proteomes" id="UP000294856">
    <property type="component" value="Unassembled WGS sequence"/>
</dbReference>
<dbReference type="AlphaFoldDB" id="A0A4R1FFL6"/>
<keyword evidence="4" id="KW-1185">Reference proteome</keyword>
<dbReference type="InterPro" id="IPR024516">
    <property type="entry name" value="Mce_C"/>
</dbReference>
<accession>A0A4R1FFL6</accession>
<protein>
    <submittedName>
        <fullName evidence="3">Virulence factor Mce-like protein</fullName>
    </submittedName>
</protein>
<dbReference type="InterPro" id="IPR003399">
    <property type="entry name" value="Mce/MlaD"/>
</dbReference>
<evidence type="ECO:0000259" key="2">
    <source>
        <dbReference type="Pfam" id="PF11887"/>
    </source>
</evidence>
<evidence type="ECO:0000313" key="4">
    <source>
        <dbReference type="Proteomes" id="UP000294856"/>
    </source>
</evidence>
<dbReference type="InterPro" id="IPR052336">
    <property type="entry name" value="MlaD_Phospholipid_Transporter"/>
</dbReference>
<comment type="caution">
    <text evidence="3">The sequence shown here is derived from an EMBL/GenBank/DDBJ whole genome shotgun (WGS) entry which is preliminary data.</text>
</comment>
<name>A0A4R1FFL6_9NOCA</name>
<dbReference type="PANTHER" id="PTHR33371">
    <property type="entry name" value="INTERMEMBRANE PHOSPHOLIPID TRANSPORT SYSTEM BINDING PROTEIN MLAD-RELATED"/>
    <property type="match status" value="1"/>
</dbReference>
<dbReference type="EMBL" id="SMFR01000006">
    <property type="protein sequence ID" value="TCJ93133.1"/>
    <property type="molecule type" value="Genomic_DNA"/>
</dbReference>
<gene>
    <name evidence="3" type="ORF">DFR71_5774</name>
</gene>
<evidence type="ECO:0000313" key="3">
    <source>
        <dbReference type="EMBL" id="TCJ93133.1"/>
    </source>
</evidence>
<sequence>MYPDPSGRGWSRRRLGLAGVAMAASLSSVVGLLGLRYGGHFADTVAVTAVMTSTGDGLPARADVRYRGMLVGAVSEVDIAEKGLRQRVGMRLDPVAAAAIPSSVTARVVPANLFGVSAIELVDNGVTTSSLRAGAVVEQDTSRATTALQTTLTTLRDVLDRIQPAKLARVLATLAEALDGDTRLPGSTIERLDRWVSEVRAIPGIGSLLGDLGAAATAVNQSAPELVDALGRSVRTARTITDRRARVIELLTSAGGATDTTHALFARNPNAGKELVVGLDETFGALAADPSALTETVSGLNTTLGRLSTVFDWGPSKQMRWDITVSFTPFRQYTAADCPRYGSQAGPRCDGESVPDVPAPQHYPTQLLPQWLSTAGPAPAPILPGLPTSPLPRIPGLSLPTVPGLVIPGVTAPTNPAGQQPVPAARPIVLSGPDAIAAIVGGPPNTTQLLLLGAVLTGATVTATPPGDH</sequence>
<dbReference type="STRING" id="1210063.GCA_001612665_05459"/>
<proteinExistence type="predicted"/>
<dbReference type="GO" id="GO:0051701">
    <property type="term" value="P:biological process involved in interaction with host"/>
    <property type="evidence" value="ECO:0007669"/>
    <property type="project" value="TreeGrafter"/>
</dbReference>
<dbReference type="Pfam" id="PF02470">
    <property type="entry name" value="MlaD"/>
    <property type="match status" value="1"/>
</dbReference>